<dbReference type="Proteomes" id="UP001150062">
    <property type="component" value="Unassembled WGS sequence"/>
</dbReference>
<keyword evidence="8" id="KW-1185">Reference proteome</keyword>
<organism evidence="7 8">
    <name type="scientific">Anaeramoeba flamelloides</name>
    <dbReference type="NCBI Taxonomy" id="1746091"/>
    <lineage>
        <taxon>Eukaryota</taxon>
        <taxon>Metamonada</taxon>
        <taxon>Anaeramoebidae</taxon>
        <taxon>Anaeramoeba</taxon>
    </lineage>
</organism>
<accession>A0ABQ8XKL7</accession>
<dbReference type="SUPFAM" id="SSF52283">
    <property type="entry name" value="Formate/glycerate dehydrogenase catalytic domain-like"/>
    <property type="match status" value="1"/>
</dbReference>
<feature type="domain" description="D-isomer specific 2-hydroxyacid dehydrogenase NAD-binding" evidence="6">
    <location>
        <begin position="127"/>
        <end position="279"/>
    </location>
</feature>
<reference evidence="7" key="1">
    <citation type="submission" date="2022-08" db="EMBL/GenBank/DDBJ databases">
        <title>Novel sulfate-reducing endosymbionts in the free-living metamonad Anaeramoeba.</title>
        <authorList>
            <person name="Jerlstrom-Hultqvist J."/>
            <person name="Cepicka I."/>
            <person name="Gallot-Lavallee L."/>
            <person name="Salas-Leiva D."/>
            <person name="Curtis B.A."/>
            <person name="Zahonova K."/>
            <person name="Pipaliya S."/>
            <person name="Dacks J."/>
            <person name="Roger A.J."/>
        </authorList>
    </citation>
    <scope>NUCLEOTIDE SEQUENCE</scope>
    <source>
        <strain evidence="7">Schooner1</strain>
    </source>
</reference>
<dbReference type="InterPro" id="IPR036291">
    <property type="entry name" value="NAD(P)-bd_dom_sf"/>
</dbReference>
<name>A0ABQ8XKL7_9EUKA</name>
<evidence type="ECO:0000313" key="8">
    <source>
        <dbReference type="Proteomes" id="UP001150062"/>
    </source>
</evidence>
<keyword evidence="2 4" id="KW-0560">Oxidoreductase</keyword>
<dbReference type="InterPro" id="IPR006140">
    <property type="entry name" value="D-isomer_DH_NAD-bd"/>
</dbReference>
<evidence type="ECO:0000256" key="2">
    <source>
        <dbReference type="ARBA" id="ARBA00023002"/>
    </source>
</evidence>
<dbReference type="Pfam" id="PF02826">
    <property type="entry name" value="2-Hacid_dh_C"/>
    <property type="match status" value="1"/>
</dbReference>
<sequence length="344" mass="38314">MLNKFLTRSFSSTVSSLKPKIFVTRPLPHTVLLKLLPHFDLDIYKKKYPSETVLEKRLTDCDGLMCFGGDRVPSSLISHPSFSNIKIIAQVGSVLQHLSVETATEYGIPVCVCPSPFTESTADLNFLLMLSVSRRIKESDQFLRDGKWIAWDPKLLVGKGLYGKTLGIIGGGSAGIAQAIAKRARAFDMQIIAQHFRESKHNTHERPPVSIGTILRKSDFVSIAPPIRESDIIEGKFGYNHIKQMKPDSYLISTISSSRLDLNSITKALKKKTIAGIGLTISQKDLHLIDSVKDYNKLALMPPIDKSQISNETNTQAFMTAKTLIHFFSQKTKPPYLINPGVFR</sequence>
<proteinExistence type="inferred from homology"/>
<comment type="similarity">
    <text evidence="1 4">Belongs to the D-isomer specific 2-hydroxyacid dehydrogenase family.</text>
</comment>
<evidence type="ECO:0000256" key="4">
    <source>
        <dbReference type="RuleBase" id="RU003719"/>
    </source>
</evidence>
<dbReference type="Gene3D" id="3.40.50.720">
    <property type="entry name" value="NAD(P)-binding Rossmann-like Domain"/>
    <property type="match status" value="2"/>
</dbReference>
<feature type="domain" description="D-isomer specific 2-hydroxyacid dehydrogenase catalytic" evidence="5">
    <location>
        <begin position="23"/>
        <end position="290"/>
    </location>
</feature>
<comment type="caution">
    <text evidence="7">The sequence shown here is derived from an EMBL/GenBank/DDBJ whole genome shotgun (WGS) entry which is preliminary data.</text>
</comment>
<dbReference type="PANTHER" id="PTHR42789">
    <property type="entry name" value="D-ISOMER SPECIFIC 2-HYDROXYACID DEHYDROGENASE FAMILY PROTEIN (AFU_ORTHOLOGUE AFUA_6G10090)"/>
    <property type="match status" value="1"/>
</dbReference>
<evidence type="ECO:0000256" key="1">
    <source>
        <dbReference type="ARBA" id="ARBA00005854"/>
    </source>
</evidence>
<dbReference type="EMBL" id="JAOAOG010000283">
    <property type="protein sequence ID" value="KAJ6233183.1"/>
    <property type="molecule type" value="Genomic_DNA"/>
</dbReference>
<evidence type="ECO:0000313" key="7">
    <source>
        <dbReference type="EMBL" id="KAJ6233183.1"/>
    </source>
</evidence>
<dbReference type="Pfam" id="PF00389">
    <property type="entry name" value="2-Hacid_dh"/>
    <property type="match status" value="1"/>
</dbReference>
<dbReference type="InterPro" id="IPR050857">
    <property type="entry name" value="D-2-hydroxyacid_DH"/>
</dbReference>
<evidence type="ECO:0000259" key="5">
    <source>
        <dbReference type="Pfam" id="PF00389"/>
    </source>
</evidence>
<evidence type="ECO:0008006" key="9">
    <source>
        <dbReference type="Google" id="ProtNLM"/>
    </source>
</evidence>
<keyword evidence="3" id="KW-0520">NAD</keyword>
<gene>
    <name evidence="7" type="ORF">M0813_30291</name>
</gene>
<evidence type="ECO:0000256" key="3">
    <source>
        <dbReference type="ARBA" id="ARBA00023027"/>
    </source>
</evidence>
<dbReference type="SUPFAM" id="SSF51735">
    <property type="entry name" value="NAD(P)-binding Rossmann-fold domains"/>
    <property type="match status" value="1"/>
</dbReference>
<dbReference type="PANTHER" id="PTHR42789:SF1">
    <property type="entry name" value="D-ISOMER SPECIFIC 2-HYDROXYACID DEHYDROGENASE FAMILY PROTEIN (AFU_ORTHOLOGUE AFUA_6G10090)"/>
    <property type="match status" value="1"/>
</dbReference>
<protein>
    <recommendedName>
        <fullName evidence="9">Glycerate dehydrogenase</fullName>
    </recommendedName>
</protein>
<evidence type="ECO:0000259" key="6">
    <source>
        <dbReference type="Pfam" id="PF02826"/>
    </source>
</evidence>
<dbReference type="InterPro" id="IPR006139">
    <property type="entry name" value="D-isomer_2_OHA_DH_cat_dom"/>
</dbReference>